<dbReference type="PANTHER" id="PTHR43433:SF5">
    <property type="entry name" value="AB HYDROLASE-1 DOMAIN-CONTAINING PROTEIN"/>
    <property type="match status" value="1"/>
</dbReference>
<dbReference type="Gene3D" id="3.40.50.1820">
    <property type="entry name" value="alpha/beta hydrolase"/>
    <property type="match status" value="1"/>
</dbReference>
<dbReference type="EMBL" id="WTFF01000318">
    <property type="protein sequence ID" value="MBW5485945.1"/>
    <property type="molecule type" value="Genomic_DNA"/>
</dbReference>
<proteinExistence type="predicted"/>
<dbReference type="Proteomes" id="UP000812013">
    <property type="component" value="Unassembled WGS sequence"/>
</dbReference>
<evidence type="ECO:0000313" key="3">
    <source>
        <dbReference type="EMBL" id="MBW5485945.1"/>
    </source>
</evidence>
<dbReference type="InterPro" id="IPR000073">
    <property type="entry name" value="AB_hydrolase_1"/>
</dbReference>
<organism evidence="3 4">
    <name type="scientific">Streptomyces bambusae</name>
    <dbReference type="NCBI Taxonomy" id="1550616"/>
    <lineage>
        <taxon>Bacteria</taxon>
        <taxon>Bacillati</taxon>
        <taxon>Actinomycetota</taxon>
        <taxon>Actinomycetes</taxon>
        <taxon>Kitasatosporales</taxon>
        <taxon>Streptomycetaceae</taxon>
        <taxon>Streptomyces</taxon>
    </lineage>
</organism>
<keyword evidence="4" id="KW-1185">Reference proteome</keyword>
<dbReference type="InterPro" id="IPR029058">
    <property type="entry name" value="AB_hydrolase_fold"/>
</dbReference>
<feature type="domain" description="AB hydrolase-1" evidence="2">
    <location>
        <begin position="50"/>
        <end position="134"/>
    </location>
</feature>
<accession>A0ABS6ZH27</accession>
<reference evidence="3 4" key="1">
    <citation type="submission" date="2019-12" db="EMBL/GenBank/DDBJ databases">
        <title>Genome sequence of Streptomyces bambusae.</title>
        <authorList>
            <person name="Bansal K."/>
            <person name="Choksket S."/>
            <person name="Korpole S."/>
            <person name="Patil P.B."/>
        </authorList>
    </citation>
    <scope>NUCLEOTIDE SEQUENCE [LARGE SCALE GENOMIC DNA]</scope>
    <source>
        <strain evidence="3 4">SK60</strain>
    </source>
</reference>
<dbReference type="GO" id="GO:0016787">
    <property type="term" value="F:hydrolase activity"/>
    <property type="evidence" value="ECO:0007669"/>
    <property type="project" value="UniProtKB-KW"/>
</dbReference>
<evidence type="ECO:0000313" key="4">
    <source>
        <dbReference type="Proteomes" id="UP000812013"/>
    </source>
</evidence>
<dbReference type="InterPro" id="IPR050471">
    <property type="entry name" value="AB_hydrolase"/>
</dbReference>
<feature type="region of interest" description="Disordered" evidence="1">
    <location>
        <begin position="223"/>
        <end position="242"/>
    </location>
</feature>
<evidence type="ECO:0000259" key="2">
    <source>
        <dbReference type="Pfam" id="PF00561"/>
    </source>
</evidence>
<dbReference type="RefSeq" id="WP_219671032.1">
    <property type="nucleotide sequence ID" value="NZ_WTFF01000318.1"/>
</dbReference>
<comment type="caution">
    <text evidence="3">The sequence shown here is derived from an EMBL/GenBank/DDBJ whole genome shotgun (WGS) entry which is preliminary data.</text>
</comment>
<keyword evidence="3" id="KW-0378">Hydrolase</keyword>
<dbReference type="SUPFAM" id="SSF53474">
    <property type="entry name" value="alpha/beta-Hydrolases"/>
    <property type="match status" value="1"/>
</dbReference>
<evidence type="ECO:0000256" key="1">
    <source>
        <dbReference type="SAM" id="MobiDB-lite"/>
    </source>
</evidence>
<gene>
    <name evidence="3" type="ORF">GPJ59_29785</name>
</gene>
<name>A0ABS6ZH27_9ACTN</name>
<dbReference type="Pfam" id="PF00561">
    <property type="entry name" value="Abhydrolase_1"/>
    <property type="match status" value="1"/>
</dbReference>
<dbReference type="PANTHER" id="PTHR43433">
    <property type="entry name" value="HYDROLASE, ALPHA/BETA FOLD FAMILY PROTEIN"/>
    <property type="match status" value="1"/>
</dbReference>
<sequence length="304" mass="32623">MTKTKTETENANGARAGLLQVPGAELYYEVRGSGPLLLIAQSGEGDAGRSVDLVDRLAEDHTVVTYDRRGLSRSALPPGRGVTMEEHADDVHRLLAELTDEPAVMLGLSLGASIGLHLAVRHPGQLSVLVAHEPVTPRLLPAGERSRHERELREIQERYRRDGLLPALGEVARVLGIDPAAQDREPGLTPQPGLSERAADFDFFLTRDLTAIVEDTFDPAELPRPAGPAGAGAGPRIVPVTGRTTPRTVFDQRCAEELAALLGTQTAEFPGGHNGNLTHPAAWATRLREVLAEDPRRAEEVDGG</sequence>
<protein>
    <submittedName>
        <fullName evidence="3">Alpha/beta fold hydrolase</fullName>
    </submittedName>
</protein>